<organism evidence="1 2">
    <name type="scientific">Laccaria amethystina LaAM-08-1</name>
    <dbReference type="NCBI Taxonomy" id="1095629"/>
    <lineage>
        <taxon>Eukaryota</taxon>
        <taxon>Fungi</taxon>
        <taxon>Dikarya</taxon>
        <taxon>Basidiomycota</taxon>
        <taxon>Agaricomycotina</taxon>
        <taxon>Agaricomycetes</taxon>
        <taxon>Agaricomycetidae</taxon>
        <taxon>Agaricales</taxon>
        <taxon>Agaricineae</taxon>
        <taxon>Hydnangiaceae</taxon>
        <taxon>Laccaria</taxon>
    </lineage>
</organism>
<evidence type="ECO:0000313" key="1">
    <source>
        <dbReference type="EMBL" id="KIJ98159.1"/>
    </source>
</evidence>
<dbReference type="AlphaFoldDB" id="A0A0C9WMG6"/>
<dbReference type="HOGENOM" id="CLU_1415376_0_0_1"/>
<dbReference type="EMBL" id="KN838675">
    <property type="protein sequence ID" value="KIJ98159.1"/>
    <property type="molecule type" value="Genomic_DNA"/>
</dbReference>
<name>A0A0C9WMG6_9AGAR</name>
<keyword evidence="2" id="KW-1185">Reference proteome</keyword>
<evidence type="ECO:0000313" key="2">
    <source>
        <dbReference type="Proteomes" id="UP000054477"/>
    </source>
</evidence>
<gene>
    <name evidence="1" type="ORF">K443DRAFT_218432</name>
</gene>
<reference evidence="2" key="2">
    <citation type="submission" date="2015-01" db="EMBL/GenBank/DDBJ databases">
        <title>Evolutionary Origins and Diversification of the Mycorrhizal Mutualists.</title>
        <authorList>
            <consortium name="DOE Joint Genome Institute"/>
            <consortium name="Mycorrhizal Genomics Consortium"/>
            <person name="Kohler A."/>
            <person name="Kuo A."/>
            <person name="Nagy L.G."/>
            <person name="Floudas D."/>
            <person name="Copeland A."/>
            <person name="Barry K.W."/>
            <person name="Cichocki N."/>
            <person name="Veneault-Fourrey C."/>
            <person name="LaButti K."/>
            <person name="Lindquist E.A."/>
            <person name="Lipzen A."/>
            <person name="Lundell T."/>
            <person name="Morin E."/>
            <person name="Murat C."/>
            <person name="Riley R."/>
            <person name="Ohm R."/>
            <person name="Sun H."/>
            <person name="Tunlid A."/>
            <person name="Henrissat B."/>
            <person name="Grigoriev I.V."/>
            <person name="Hibbett D.S."/>
            <person name="Martin F."/>
        </authorList>
    </citation>
    <scope>NUCLEOTIDE SEQUENCE [LARGE SCALE GENOMIC DNA]</scope>
    <source>
        <strain evidence="2">LaAM-08-1</strain>
    </source>
</reference>
<reference evidence="1 2" key="1">
    <citation type="submission" date="2014-04" db="EMBL/GenBank/DDBJ databases">
        <authorList>
            <consortium name="DOE Joint Genome Institute"/>
            <person name="Kuo A."/>
            <person name="Kohler A."/>
            <person name="Nagy L.G."/>
            <person name="Floudas D."/>
            <person name="Copeland A."/>
            <person name="Barry K.W."/>
            <person name="Cichocki N."/>
            <person name="Veneault-Fourrey C."/>
            <person name="LaButti K."/>
            <person name="Lindquist E.A."/>
            <person name="Lipzen A."/>
            <person name="Lundell T."/>
            <person name="Morin E."/>
            <person name="Murat C."/>
            <person name="Sun H."/>
            <person name="Tunlid A."/>
            <person name="Henrissat B."/>
            <person name="Grigoriev I.V."/>
            <person name="Hibbett D.S."/>
            <person name="Martin F."/>
            <person name="Nordberg H.P."/>
            <person name="Cantor M.N."/>
            <person name="Hua S.X."/>
        </authorList>
    </citation>
    <scope>NUCLEOTIDE SEQUENCE [LARGE SCALE GENOMIC DNA]</scope>
    <source>
        <strain evidence="1 2">LaAM-08-1</strain>
    </source>
</reference>
<accession>A0A0C9WMG6</accession>
<proteinExistence type="predicted"/>
<protein>
    <submittedName>
        <fullName evidence="1">Uncharacterized protein</fullName>
    </submittedName>
</protein>
<dbReference type="Proteomes" id="UP000054477">
    <property type="component" value="Unassembled WGS sequence"/>
</dbReference>
<sequence length="192" mass="21026">MCKENIVIHCGNNDTALQHFYPLSLLLQFAGTMAPKSKNLAVSGSVPSFMTITKEFIFLNASGIGSDPTNGVHTPTLGVLPNATISRNTAEGLHVSLNPNPFPFPEWRTETTKFIQRWWPCPPNIHNVSCCVTLLALCWHSIVSVSQSIVKDGRVLTFTEQPAILLVGGSSHSIPPAALILRSVIKLRWRTL</sequence>